<protein>
    <submittedName>
        <fullName evidence="1">Phospholipase, putative</fullName>
    </submittedName>
</protein>
<dbReference type="SUPFAM" id="SSF53474">
    <property type="entry name" value="alpha/beta-Hydrolases"/>
    <property type="match status" value="1"/>
</dbReference>
<dbReference type="Gene3D" id="3.40.50.1820">
    <property type="entry name" value="alpha/beta hydrolase"/>
    <property type="match status" value="1"/>
</dbReference>
<organism evidence="1 2">
    <name type="scientific">Trypanosoma vivax (strain Y486)</name>
    <dbReference type="NCBI Taxonomy" id="1055687"/>
    <lineage>
        <taxon>Eukaryota</taxon>
        <taxon>Discoba</taxon>
        <taxon>Euglenozoa</taxon>
        <taxon>Kinetoplastea</taxon>
        <taxon>Metakinetoplastina</taxon>
        <taxon>Trypanosomatida</taxon>
        <taxon>Trypanosomatidae</taxon>
        <taxon>Trypanosoma</taxon>
        <taxon>Duttonella</taxon>
    </lineage>
</organism>
<dbReference type="Proteomes" id="UP000009027">
    <property type="component" value="Unassembled WGS sequence"/>
</dbReference>
<accession>F9WUQ6</accession>
<dbReference type="AlphaFoldDB" id="F9WUQ6"/>
<dbReference type="GO" id="GO:0006629">
    <property type="term" value="P:lipid metabolic process"/>
    <property type="evidence" value="ECO:0007669"/>
    <property type="project" value="InterPro"/>
</dbReference>
<gene>
    <name evidence="1" type="ORF">TvY486_0042170</name>
</gene>
<evidence type="ECO:0000313" key="2">
    <source>
        <dbReference type="Proteomes" id="UP000009027"/>
    </source>
</evidence>
<proteinExistence type="predicted"/>
<dbReference type="InterPro" id="IPR029058">
    <property type="entry name" value="AB_hydrolase_fold"/>
</dbReference>
<evidence type="ECO:0000313" key="1">
    <source>
        <dbReference type="EMBL" id="CCD21305.1"/>
    </source>
</evidence>
<reference evidence="1 2" key="1">
    <citation type="journal article" date="2012" name="Proc. Natl. Acad. Sci. U.S.A.">
        <title>Antigenic diversity is generated by distinct evolutionary mechanisms in African trypanosome species.</title>
        <authorList>
            <person name="Jackson A.P."/>
            <person name="Berry A."/>
            <person name="Aslett M."/>
            <person name="Allison H.C."/>
            <person name="Burton P."/>
            <person name="Vavrova-Anderson J."/>
            <person name="Brown R."/>
            <person name="Browne H."/>
            <person name="Corton N."/>
            <person name="Hauser H."/>
            <person name="Gamble J."/>
            <person name="Gilderthorp R."/>
            <person name="Marcello L."/>
            <person name="McQuillan J."/>
            <person name="Otto T.D."/>
            <person name="Quail M.A."/>
            <person name="Sanders M.J."/>
            <person name="van Tonder A."/>
            <person name="Ginger M.L."/>
            <person name="Field M.C."/>
            <person name="Barry J.D."/>
            <person name="Hertz-Fowler C."/>
            <person name="Berriman M."/>
        </authorList>
    </citation>
    <scope>NUCLEOTIDE SEQUENCE</scope>
    <source>
        <strain evidence="1 2">Y486</strain>
    </source>
</reference>
<dbReference type="VEuPathDB" id="TriTrypDB:TvY486_0042170"/>
<sequence length="290" mass="31568">MGVGQSSSTLNAKVKKFIEEQSFGVTEQERRKAFDCALLSNHVYDGKGWLPFGWTVHHKAMKKLKSIIDVTSDFHFMVYEKSGQLIVAFCGTRSIMSAVESVVQVSGTSLSYGRAISIARAVVGSYGVSKVLFTGHSLGGGLAQAAALATGAPAITFNPTWLSNATLIQLPQAKTPDIKNYVTFFEPLDVIHRFPELLERMHGTIIASIAIKVVEQLKPFGTFKYLYSPVVTDAKQYSEAHGIGLMVKLLSIIDLGARPSASQAERYVDTFVEGFGHYMLSVGKNALAPR</sequence>
<dbReference type="EMBL" id="CAEX01007417">
    <property type="protein sequence ID" value="CCD21305.1"/>
    <property type="molecule type" value="Genomic_DNA"/>
</dbReference>
<keyword evidence="2" id="KW-1185">Reference proteome</keyword>
<dbReference type="Pfam" id="PF26363">
    <property type="entry name" value="Phospholipase-like"/>
    <property type="match status" value="1"/>
</dbReference>
<name>F9WUQ6_TRYVY</name>